<organism evidence="1 2">
    <name type="scientific">Acinetobacter kyonggiensis</name>
    <dbReference type="NCBI Taxonomy" id="595670"/>
    <lineage>
        <taxon>Bacteria</taxon>
        <taxon>Pseudomonadati</taxon>
        <taxon>Pseudomonadota</taxon>
        <taxon>Gammaproteobacteria</taxon>
        <taxon>Moraxellales</taxon>
        <taxon>Moraxellaceae</taxon>
        <taxon>Acinetobacter</taxon>
    </lineage>
</organism>
<dbReference type="RefSeq" id="WP_244516326.1">
    <property type="nucleotide sequence ID" value="NZ_FNPK01000022.1"/>
</dbReference>
<keyword evidence="2" id="KW-1185">Reference proteome</keyword>
<reference evidence="2" key="1">
    <citation type="submission" date="2016-10" db="EMBL/GenBank/DDBJ databases">
        <authorList>
            <person name="Varghese N."/>
            <person name="Submissions S."/>
        </authorList>
    </citation>
    <scope>NUCLEOTIDE SEQUENCE [LARGE SCALE GENOMIC DNA]</scope>
    <source>
        <strain evidence="2">ANC 5109</strain>
    </source>
</reference>
<dbReference type="EMBL" id="FNPK01000022">
    <property type="protein sequence ID" value="SDY70330.1"/>
    <property type="molecule type" value="Genomic_DNA"/>
</dbReference>
<protein>
    <submittedName>
        <fullName evidence="1">Uncharacterized protein</fullName>
    </submittedName>
</protein>
<dbReference type="Proteomes" id="UP000199035">
    <property type="component" value="Unassembled WGS sequence"/>
</dbReference>
<evidence type="ECO:0000313" key="2">
    <source>
        <dbReference type="Proteomes" id="UP000199035"/>
    </source>
</evidence>
<name>A0A1H3M0U8_9GAMM</name>
<evidence type="ECO:0000313" key="1">
    <source>
        <dbReference type="EMBL" id="SDY70330.1"/>
    </source>
</evidence>
<gene>
    <name evidence="1" type="ORF">SAMN05421643_12239</name>
</gene>
<sequence>MNTTKILGEAVGIQRQDIIDRTEEQTADGLTGAVILGRFKRGRLDAPMEIHQGNIRGQLGFDPKNQDYIAVQDCLDTGVPSVQVLRLKGVNQPLICNSIDDTNQNRIFIVTPDLPINLLDPAFNAAVDTLIESGIFSFNGLEYRLSDGLYNENMGIITLSTKMPQMGEFSEIKFCASTPFIFQSEPEVVDVPDTSDSTCRILDSYFVNQTIERQSGGSAFISNYTPSAPITAIIVNGKIFPVSMTGFSTWHSAVTAAYQNSDELRGLISFWINPNYGDTAYQLVNKTYSTMTVGLYSDPNNLMAPHFCFKLKPSEE</sequence>
<dbReference type="STRING" id="595670.SAMN05421643_12239"/>
<accession>A0A1H3M0U8</accession>
<proteinExistence type="predicted"/>
<dbReference type="AlphaFoldDB" id="A0A1H3M0U8"/>